<evidence type="ECO:0000313" key="11">
    <source>
        <dbReference type="Proteomes" id="UP000827549"/>
    </source>
</evidence>
<evidence type="ECO:0000256" key="5">
    <source>
        <dbReference type="ARBA" id="ARBA00022989"/>
    </source>
</evidence>
<feature type="transmembrane region" description="Helical" evidence="9">
    <location>
        <begin position="113"/>
        <end position="134"/>
    </location>
</feature>
<keyword evidence="6 9" id="KW-0472">Membrane</keyword>
<keyword evidence="3" id="KW-0813">Transport</keyword>
<feature type="region of interest" description="Disordered" evidence="8">
    <location>
        <begin position="205"/>
        <end position="236"/>
    </location>
</feature>
<name>A0AAF0Y0N1_9TREE</name>
<evidence type="ECO:0000256" key="9">
    <source>
        <dbReference type="SAM" id="Phobius"/>
    </source>
</evidence>
<feature type="transmembrane region" description="Helical" evidence="9">
    <location>
        <begin position="154"/>
        <end position="175"/>
    </location>
</feature>
<feature type="transmembrane region" description="Helical" evidence="9">
    <location>
        <begin position="404"/>
        <end position="426"/>
    </location>
</feature>
<comment type="subcellular location">
    <subcellularLocation>
        <location evidence="1">Membrane</location>
        <topology evidence="1">Multi-pass membrane protein</topology>
    </subcellularLocation>
</comment>
<evidence type="ECO:0000256" key="1">
    <source>
        <dbReference type="ARBA" id="ARBA00004141"/>
    </source>
</evidence>
<feature type="transmembrane region" description="Helical" evidence="9">
    <location>
        <begin position="367"/>
        <end position="392"/>
    </location>
</feature>
<dbReference type="PRINTS" id="PR00171">
    <property type="entry name" value="SUGRTRNSPORT"/>
</dbReference>
<dbReference type="EMBL" id="CP086714">
    <property type="protein sequence ID" value="WOO77853.1"/>
    <property type="molecule type" value="Genomic_DNA"/>
</dbReference>
<organism evidence="10 11">
    <name type="scientific">Vanrija pseudolonga</name>
    <dbReference type="NCBI Taxonomy" id="143232"/>
    <lineage>
        <taxon>Eukaryota</taxon>
        <taxon>Fungi</taxon>
        <taxon>Dikarya</taxon>
        <taxon>Basidiomycota</taxon>
        <taxon>Agaricomycotina</taxon>
        <taxon>Tremellomycetes</taxon>
        <taxon>Trichosporonales</taxon>
        <taxon>Trichosporonaceae</taxon>
        <taxon>Vanrija</taxon>
    </lineage>
</organism>
<dbReference type="PROSITE" id="PS00216">
    <property type="entry name" value="SUGAR_TRANSPORT_1"/>
    <property type="match status" value="1"/>
</dbReference>
<dbReference type="InterPro" id="IPR045263">
    <property type="entry name" value="GLUT"/>
</dbReference>
<sequence length="470" mass="49437">MPSSKVYRAIAWACLASWFYGYHITELNFPAQSLTCYARPNEVTPLLPNCIGLDQTRYGIVTAMLTAGGLVGSALSDRVVSSEGIAGGIVWTGWLNLFGALLMAGAPNWLVMLLGRFVAGLACGLAVCLVPPFLATIARSTPELAGRTGQIGTLHQLAIVLGICSSQIIGLLLTGPKGDKPGAWRYVCLVPGAASLIQIGMAAQSPHGDAKVAPPRRDEEERAGTPTPGGYGASDEAAAPLLGDAAPTAATHANSSDHQLSIRDLLSTPALRRPALLVTAVLSLQQFSGVNAVLFYSTPVLLALSRPGDTSAGAISIAITVVNAIMTLPAVYLVDRVGRRQLLLWSIIGMGFMSVLLGYGLDQSYKVMSAVAIVAFIACFAFGYGPVPFLLISEMAPPHAVPALSSLALSASWISSFIVAIAFLPLRDWLSVPKDPRDPQSPRTAEGRVFYVFTAMLALSAIVVWRGVPK</sequence>
<reference evidence="10" key="1">
    <citation type="submission" date="2023-10" db="EMBL/GenBank/DDBJ databases">
        <authorList>
            <person name="Noh H."/>
        </authorList>
    </citation>
    <scope>NUCLEOTIDE SEQUENCE</scope>
    <source>
        <strain evidence="10">DUCC4014</strain>
    </source>
</reference>
<dbReference type="GO" id="GO:0015149">
    <property type="term" value="F:hexose transmembrane transporter activity"/>
    <property type="evidence" value="ECO:0007669"/>
    <property type="project" value="TreeGrafter"/>
</dbReference>
<feature type="transmembrane region" description="Helical" evidence="9">
    <location>
        <begin position="314"/>
        <end position="335"/>
    </location>
</feature>
<dbReference type="InterPro" id="IPR003663">
    <property type="entry name" value="Sugar/inositol_transpt"/>
</dbReference>
<accession>A0AAF0Y0N1</accession>
<protein>
    <submittedName>
        <fullName evidence="10">Metabolite transport protein</fullName>
    </submittedName>
</protein>
<dbReference type="InterPro" id="IPR005828">
    <property type="entry name" value="MFS_sugar_transport-like"/>
</dbReference>
<feature type="transmembrane region" description="Helical" evidence="9">
    <location>
        <begin position="342"/>
        <end position="361"/>
    </location>
</feature>
<dbReference type="PANTHER" id="PTHR23503">
    <property type="entry name" value="SOLUTE CARRIER FAMILY 2"/>
    <property type="match status" value="1"/>
</dbReference>
<comment type="catalytic activity">
    <reaction evidence="7">
        <text>myo-inositol(out) + H(+)(out) = myo-inositol(in) + H(+)(in)</text>
        <dbReference type="Rhea" id="RHEA:60364"/>
        <dbReference type="ChEBI" id="CHEBI:15378"/>
        <dbReference type="ChEBI" id="CHEBI:17268"/>
    </reaction>
</comment>
<evidence type="ECO:0000256" key="8">
    <source>
        <dbReference type="SAM" id="MobiDB-lite"/>
    </source>
</evidence>
<dbReference type="RefSeq" id="XP_062623885.1">
    <property type="nucleotide sequence ID" value="XM_062767901.1"/>
</dbReference>
<keyword evidence="11" id="KW-1185">Reference proteome</keyword>
<evidence type="ECO:0000256" key="4">
    <source>
        <dbReference type="ARBA" id="ARBA00022692"/>
    </source>
</evidence>
<proteinExistence type="inferred from homology"/>
<comment type="similarity">
    <text evidence="2">Belongs to the major facilitator superfamily. Sugar transporter (TC 2.A.1.1) family.</text>
</comment>
<feature type="transmembrane region" description="Helical" evidence="9">
    <location>
        <begin position="275"/>
        <end position="294"/>
    </location>
</feature>
<dbReference type="GO" id="GO:0016020">
    <property type="term" value="C:membrane"/>
    <property type="evidence" value="ECO:0007669"/>
    <property type="project" value="UniProtKB-SubCell"/>
</dbReference>
<dbReference type="PANTHER" id="PTHR23503:SF8">
    <property type="entry name" value="FACILITATED GLUCOSE TRANSPORTER PROTEIN 1"/>
    <property type="match status" value="1"/>
</dbReference>
<evidence type="ECO:0000256" key="3">
    <source>
        <dbReference type="ARBA" id="ARBA00022448"/>
    </source>
</evidence>
<evidence type="ECO:0000313" key="10">
    <source>
        <dbReference type="EMBL" id="WOO77853.1"/>
    </source>
</evidence>
<dbReference type="Gene3D" id="1.20.1250.20">
    <property type="entry name" value="MFS general substrate transporter like domains"/>
    <property type="match status" value="1"/>
</dbReference>
<dbReference type="Proteomes" id="UP000827549">
    <property type="component" value="Chromosome 1"/>
</dbReference>
<keyword evidence="5 9" id="KW-1133">Transmembrane helix</keyword>
<evidence type="ECO:0000256" key="7">
    <source>
        <dbReference type="ARBA" id="ARBA00049119"/>
    </source>
</evidence>
<gene>
    <name evidence="10" type="primary">YBR241C_0</name>
    <name evidence="10" type="ORF">LOC62_01G001411</name>
</gene>
<dbReference type="SUPFAM" id="SSF103473">
    <property type="entry name" value="MFS general substrate transporter"/>
    <property type="match status" value="1"/>
</dbReference>
<feature type="transmembrane region" description="Helical" evidence="9">
    <location>
        <begin position="85"/>
        <end position="106"/>
    </location>
</feature>
<dbReference type="GeneID" id="87804666"/>
<dbReference type="InterPro" id="IPR036259">
    <property type="entry name" value="MFS_trans_sf"/>
</dbReference>
<keyword evidence="4 9" id="KW-0812">Transmembrane</keyword>
<dbReference type="AlphaFoldDB" id="A0AAF0Y0N1"/>
<dbReference type="InterPro" id="IPR005829">
    <property type="entry name" value="Sugar_transporter_CS"/>
</dbReference>
<feature type="transmembrane region" description="Helical" evidence="9">
    <location>
        <begin position="449"/>
        <end position="468"/>
    </location>
</feature>
<evidence type="ECO:0000256" key="6">
    <source>
        <dbReference type="ARBA" id="ARBA00023136"/>
    </source>
</evidence>
<evidence type="ECO:0000256" key="2">
    <source>
        <dbReference type="ARBA" id="ARBA00010992"/>
    </source>
</evidence>
<dbReference type="Pfam" id="PF00083">
    <property type="entry name" value="Sugar_tr"/>
    <property type="match status" value="1"/>
</dbReference>